<reference evidence="5 6" key="1">
    <citation type="journal article" date="2015" name="Nature">
        <title>rRNA introns, odd ribosomes, and small enigmatic genomes across a large radiation of phyla.</title>
        <authorList>
            <person name="Brown C.T."/>
            <person name="Hug L.A."/>
            <person name="Thomas B.C."/>
            <person name="Sharon I."/>
            <person name="Castelle C.J."/>
            <person name="Singh A."/>
            <person name="Wilkins M.J."/>
            <person name="Williams K.H."/>
            <person name="Banfield J.F."/>
        </authorList>
    </citation>
    <scope>NUCLEOTIDE SEQUENCE [LARGE SCALE GENOMIC DNA]</scope>
</reference>
<keyword evidence="4" id="KW-0699">rRNA-binding</keyword>
<comment type="similarity">
    <text evidence="1 4">Belongs to the universal ribosomal protein uL23 family.</text>
</comment>
<evidence type="ECO:0000313" key="5">
    <source>
        <dbReference type="EMBL" id="KKU92965.1"/>
    </source>
</evidence>
<evidence type="ECO:0000256" key="4">
    <source>
        <dbReference type="HAMAP-Rule" id="MF_01369"/>
    </source>
</evidence>
<accession>A0A837IMB7</accession>
<evidence type="ECO:0000313" key="6">
    <source>
        <dbReference type="Proteomes" id="UP000034462"/>
    </source>
</evidence>
<organism evidence="5 6">
    <name type="scientific">Candidatus Yanofskybacteria bacterium GW2011_GWC1_48_11</name>
    <dbReference type="NCBI Taxonomy" id="1619027"/>
    <lineage>
        <taxon>Bacteria</taxon>
        <taxon>Candidatus Yanofskyibacteriota</taxon>
    </lineage>
</organism>
<comment type="caution">
    <text evidence="5">The sequence shown here is derived from an EMBL/GenBank/DDBJ whole genome shotgun (WGS) entry which is preliminary data.</text>
</comment>
<dbReference type="Gene3D" id="3.30.70.330">
    <property type="match status" value="1"/>
</dbReference>
<evidence type="ECO:0000256" key="1">
    <source>
        <dbReference type="ARBA" id="ARBA00006700"/>
    </source>
</evidence>
<sequence>MAAFKIFGKPKKEKAARKTQQVKAVSAEKVVSRPAVPIGDSQLVRPHITEKATSLASQNKYVFVVKTSATKKEIERDVERRYGVSVEKTRIVTVHPKRVRLGKTRGVKKGYKKAIVQIQKGQKIEILPT</sequence>
<dbReference type="InterPro" id="IPR013025">
    <property type="entry name" value="Ribosomal_uL23-like"/>
</dbReference>
<evidence type="ECO:0000256" key="2">
    <source>
        <dbReference type="ARBA" id="ARBA00022980"/>
    </source>
</evidence>
<keyword evidence="2 4" id="KW-0689">Ribosomal protein</keyword>
<dbReference type="Pfam" id="PF00276">
    <property type="entry name" value="Ribosomal_L23"/>
    <property type="match status" value="1"/>
</dbReference>
<dbReference type="GO" id="GO:0019843">
    <property type="term" value="F:rRNA binding"/>
    <property type="evidence" value="ECO:0007669"/>
    <property type="project" value="UniProtKB-UniRule"/>
</dbReference>
<dbReference type="Proteomes" id="UP000034462">
    <property type="component" value="Unassembled WGS sequence"/>
</dbReference>
<gene>
    <name evidence="4" type="primary">rplW</name>
    <name evidence="5" type="ORF">UY25_C0004G0005</name>
</gene>
<dbReference type="GO" id="GO:0006412">
    <property type="term" value="P:translation"/>
    <property type="evidence" value="ECO:0007669"/>
    <property type="project" value="UniProtKB-UniRule"/>
</dbReference>
<dbReference type="EMBL" id="LCPH01000004">
    <property type="protein sequence ID" value="KKU92965.1"/>
    <property type="molecule type" value="Genomic_DNA"/>
</dbReference>
<protein>
    <recommendedName>
        <fullName evidence="4">Large ribosomal subunit protein uL23</fullName>
    </recommendedName>
</protein>
<evidence type="ECO:0000256" key="3">
    <source>
        <dbReference type="ARBA" id="ARBA00023274"/>
    </source>
</evidence>
<comment type="function">
    <text evidence="4">One of the early assembly proteins it binds 23S rRNA. One of the proteins that surrounds the polypeptide exit tunnel on the outside of the ribosome. Forms the main docking site for trigger factor binding to the ribosome.</text>
</comment>
<name>A0A837IMB7_9BACT</name>
<dbReference type="HAMAP" id="MF_01369_B">
    <property type="entry name" value="Ribosomal_uL23_B"/>
    <property type="match status" value="1"/>
</dbReference>
<dbReference type="AlphaFoldDB" id="A0A837IMB7"/>
<proteinExistence type="inferred from homology"/>
<dbReference type="NCBIfam" id="NF004363">
    <property type="entry name" value="PRK05738.2-4"/>
    <property type="match status" value="1"/>
</dbReference>
<dbReference type="GO" id="GO:1990904">
    <property type="term" value="C:ribonucleoprotein complex"/>
    <property type="evidence" value="ECO:0007669"/>
    <property type="project" value="UniProtKB-KW"/>
</dbReference>
<dbReference type="InterPro" id="IPR012677">
    <property type="entry name" value="Nucleotide-bd_a/b_plait_sf"/>
</dbReference>
<dbReference type="GO" id="GO:0003735">
    <property type="term" value="F:structural constituent of ribosome"/>
    <property type="evidence" value="ECO:0007669"/>
    <property type="project" value="InterPro"/>
</dbReference>
<keyword evidence="4" id="KW-0694">RNA-binding</keyword>
<dbReference type="GO" id="GO:0005840">
    <property type="term" value="C:ribosome"/>
    <property type="evidence" value="ECO:0007669"/>
    <property type="project" value="UniProtKB-KW"/>
</dbReference>
<keyword evidence="3 4" id="KW-0687">Ribonucleoprotein</keyword>
<dbReference type="SUPFAM" id="SSF54189">
    <property type="entry name" value="Ribosomal proteins S24e, L23 and L15e"/>
    <property type="match status" value="1"/>
</dbReference>
<comment type="subunit">
    <text evidence="4">Part of the 50S ribosomal subunit. Contacts protein L29, and trigger factor when it is bound to the ribosome.</text>
</comment>
<dbReference type="InterPro" id="IPR012678">
    <property type="entry name" value="Ribosomal_uL23/eL15/eS24_sf"/>
</dbReference>